<dbReference type="SUPFAM" id="SSF55785">
    <property type="entry name" value="PYP-like sensor domain (PAS domain)"/>
    <property type="match status" value="1"/>
</dbReference>
<dbReference type="PANTHER" id="PTHR43156:SF2">
    <property type="entry name" value="STAGE II SPORULATION PROTEIN E"/>
    <property type="match status" value="1"/>
</dbReference>
<name>A0A0D8B702_9ACTN</name>
<dbReference type="Gene3D" id="2.10.70.100">
    <property type="match status" value="1"/>
</dbReference>
<dbReference type="EMBL" id="JYFN01000072">
    <property type="protein sequence ID" value="KJE20068.1"/>
    <property type="molecule type" value="Genomic_DNA"/>
</dbReference>
<reference evidence="5" key="1">
    <citation type="submission" date="2015-02" db="EMBL/GenBank/DDBJ databases">
        <title>Draft Genome of Frankia sp. CpI1-S.</title>
        <authorList>
            <person name="Oshone R.T."/>
            <person name="Ngom M."/>
            <person name="Ghodhbane-Gtari F."/>
            <person name="Gtari M."/>
            <person name="Morris K."/>
            <person name="Thomas K."/>
            <person name="Sen A."/>
            <person name="Tisa L.S."/>
        </authorList>
    </citation>
    <scope>NUCLEOTIDE SEQUENCE [LARGE SCALE GENOMIC DNA]</scope>
    <source>
        <strain evidence="5">CpI1-S</strain>
    </source>
</reference>
<comment type="caution">
    <text evidence="4">The sequence shown here is derived from an EMBL/GenBank/DDBJ whole genome shotgun (WGS) entry which is preliminary data.</text>
</comment>
<feature type="domain" description="ANTAR" evidence="3">
    <location>
        <begin position="21"/>
        <end position="82"/>
    </location>
</feature>
<dbReference type="SUPFAM" id="SSF81606">
    <property type="entry name" value="PP2C-like"/>
    <property type="match status" value="1"/>
</dbReference>
<dbReference type="SMART" id="SM00331">
    <property type="entry name" value="PP2C_SIG"/>
    <property type="match status" value="1"/>
</dbReference>
<dbReference type="Pfam" id="PF08447">
    <property type="entry name" value="PAS_3"/>
    <property type="match status" value="1"/>
</dbReference>
<dbReference type="Pfam" id="PF07228">
    <property type="entry name" value="SpoIIE"/>
    <property type="match status" value="1"/>
</dbReference>
<dbReference type="Gene3D" id="3.30.450.20">
    <property type="entry name" value="PAS domain"/>
    <property type="match status" value="1"/>
</dbReference>
<accession>A0A0D8B702</accession>
<dbReference type="InterPro" id="IPR036457">
    <property type="entry name" value="PPM-type-like_dom_sf"/>
</dbReference>
<evidence type="ECO:0000313" key="4">
    <source>
        <dbReference type="EMBL" id="KJE20068.1"/>
    </source>
</evidence>
<evidence type="ECO:0000313" key="5">
    <source>
        <dbReference type="Proteomes" id="UP000032545"/>
    </source>
</evidence>
<dbReference type="InterPro" id="IPR000700">
    <property type="entry name" value="PAS-assoc_C"/>
</dbReference>
<evidence type="ECO:0000256" key="1">
    <source>
        <dbReference type="ARBA" id="ARBA00022801"/>
    </source>
</evidence>
<protein>
    <submittedName>
        <fullName evidence="4">SpoIIE-like protein</fullName>
    </submittedName>
</protein>
<keyword evidence="5" id="KW-1185">Reference proteome</keyword>
<dbReference type="PATRIC" id="fig|1502723.3.peg.6228"/>
<dbReference type="InterPro" id="IPR000014">
    <property type="entry name" value="PAS"/>
</dbReference>
<dbReference type="CDD" id="cd00130">
    <property type="entry name" value="PAS"/>
    <property type="match status" value="1"/>
</dbReference>
<reference evidence="4 5" key="2">
    <citation type="journal article" date="2016" name="Genome Announc.">
        <title>Permanent Draft Genome Sequences for Two Variants of Frankia sp. Strain CpI1, the First Frankia Strain Isolated from Root Nodules of Comptonia peregrina.</title>
        <authorList>
            <person name="Oshone R."/>
            <person name="Hurst S.G.IV."/>
            <person name="Abebe-Akele F."/>
            <person name="Simpson S."/>
            <person name="Morris K."/>
            <person name="Thomas W.K."/>
            <person name="Tisa L.S."/>
        </authorList>
    </citation>
    <scope>NUCLEOTIDE SEQUENCE [LARGE SCALE GENOMIC DNA]</scope>
    <source>
        <strain evidence="5">CpI1-S</strain>
    </source>
</reference>
<dbReference type="Proteomes" id="UP000032545">
    <property type="component" value="Unassembled WGS sequence"/>
</dbReference>
<dbReference type="InterPro" id="IPR013655">
    <property type="entry name" value="PAS_fold_3"/>
</dbReference>
<dbReference type="GO" id="GO:0016791">
    <property type="term" value="F:phosphatase activity"/>
    <property type="evidence" value="ECO:0007669"/>
    <property type="project" value="TreeGrafter"/>
</dbReference>
<dbReference type="SMART" id="SM01012">
    <property type="entry name" value="ANTAR"/>
    <property type="match status" value="1"/>
</dbReference>
<feature type="domain" description="PAC" evidence="2">
    <location>
        <begin position="496"/>
        <end position="548"/>
    </location>
</feature>
<keyword evidence="1" id="KW-0378">Hydrolase</keyword>
<gene>
    <name evidence="4" type="ORF">FF36_05617</name>
</gene>
<sequence length="800" mass="84311">MGSAQGSAGRSGPAAGMLSVIARQQRQLAEARSRTASDALIDVAIGVLVERLHCSVAEAGEQLRGLAAAAGVAPADFAAEVLGQAPGASPRPALDSDARRRSWLAQAAVGHAADGCPVAQAVHDEVLAPLGAVAVAFWMLEPDGALALVGEAGLGPLDASRWQRIPPQLDCAAQRAARLGAPQWWPTGSPPGPAAGGIGAGGTDSTGGTDGPARLGPWRGARAALPFRRAGAVVGAMEICWPASRAQFGEGLRRELTALADLCLHSLRPTSGPGGTPGAAAAQTPEGFATLAARVAWLPALLDAVGGSVLLAQAVRADDGEVLDFRIDHVGEGFQDPGGRPPAELRGRGLLELYPLLGADAGLFGRAVEVLRTGEPYRADGTVLLTLVDDVVVGEEVDVRIARLFDGVAIGWTVGEASAGEYSLLRAVERLGRFGAWQEEIRTGAVRWTRHTYELFGRARHAPPIPLDDLHTHVHPQDRAAVDQLRDALLRLKRSVTVSFRVLLPDGTMRQLRALAEPVTDTAGTLVAVRGVYQDLTSHYRTQVVLDATRHQLADSEARAAGQHRLALTLQRALLPGSDEAVEASGLAVAVRYRPAEQEHLVGGDWYDAVTLPGGDVLLVVGDVAGHSIRTVAGMVTLRNSLRGLAVTGAGPAHLLRWLNRVTYHLTDDITATVVCGLYRPSDHTLRWARAGHLPPVLVHGGKASTLPQPDGLLLGVEPDAAYEEAIHHLAPEDLLLLFTDGLIERRGTGLDTSLGALLEIAAQRQPDVARQADHVLAHTRPDTDDDTCLIVIQRRDHRA</sequence>
<dbReference type="PANTHER" id="PTHR43156">
    <property type="entry name" value="STAGE II SPORULATION PROTEIN E-RELATED"/>
    <property type="match status" value="1"/>
</dbReference>
<dbReference type="Pfam" id="PF03861">
    <property type="entry name" value="ANTAR"/>
    <property type="match status" value="1"/>
</dbReference>
<proteinExistence type="predicted"/>
<dbReference type="PROSITE" id="PS50113">
    <property type="entry name" value="PAC"/>
    <property type="match status" value="1"/>
</dbReference>
<dbReference type="OrthoDB" id="7943561at2"/>
<dbReference type="Gene3D" id="3.60.40.10">
    <property type="entry name" value="PPM-type phosphatase domain"/>
    <property type="match status" value="1"/>
</dbReference>
<dbReference type="GO" id="GO:0003723">
    <property type="term" value="F:RNA binding"/>
    <property type="evidence" value="ECO:0007669"/>
    <property type="project" value="InterPro"/>
</dbReference>
<dbReference type="PROSITE" id="PS50921">
    <property type="entry name" value="ANTAR"/>
    <property type="match status" value="1"/>
</dbReference>
<dbReference type="InterPro" id="IPR035965">
    <property type="entry name" value="PAS-like_dom_sf"/>
</dbReference>
<evidence type="ECO:0000259" key="2">
    <source>
        <dbReference type="PROSITE" id="PS50113"/>
    </source>
</evidence>
<evidence type="ECO:0000259" key="3">
    <source>
        <dbReference type="PROSITE" id="PS50921"/>
    </source>
</evidence>
<dbReference type="InterPro" id="IPR001932">
    <property type="entry name" value="PPM-type_phosphatase-like_dom"/>
</dbReference>
<dbReference type="InterPro" id="IPR005561">
    <property type="entry name" value="ANTAR"/>
</dbReference>
<organism evidence="4 5">
    <name type="scientific">Frankia torreyi</name>
    <dbReference type="NCBI Taxonomy" id="1856"/>
    <lineage>
        <taxon>Bacteria</taxon>
        <taxon>Bacillati</taxon>
        <taxon>Actinomycetota</taxon>
        <taxon>Actinomycetes</taxon>
        <taxon>Frankiales</taxon>
        <taxon>Frankiaceae</taxon>
        <taxon>Frankia</taxon>
    </lineage>
</organism>
<dbReference type="AlphaFoldDB" id="A0A0D8B702"/>
<dbReference type="InterPro" id="IPR052016">
    <property type="entry name" value="Bact_Sigma-Reg"/>
</dbReference>